<protein>
    <recommendedName>
        <fullName evidence="4">non-specific protein-tyrosine kinase</fullName>
        <ecNumber evidence="4">2.7.10.2</ecNumber>
    </recommendedName>
</protein>
<evidence type="ECO:0000256" key="4">
    <source>
        <dbReference type="ARBA" id="ARBA00011903"/>
    </source>
</evidence>
<keyword evidence="12 16" id="KW-1133">Transmembrane helix</keyword>
<keyword evidence="6" id="KW-0997">Cell inner membrane</keyword>
<evidence type="ECO:0000256" key="3">
    <source>
        <dbReference type="ARBA" id="ARBA00008883"/>
    </source>
</evidence>
<dbReference type="InterPro" id="IPR025669">
    <property type="entry name" value="AAA_dom"/>
</dbReference>
<feature type="domain" description="Polysaccharide chain length determinant N-terminal" evidence="17">
    <location>
        <begin position="21"/>
        <end position="112"/>
    </location>
</feature>
<keyword evidence="11" id="KW-0067">ATP-binding</keyword>
<feature type="domain" description="AAA" evidence="18">
    <location>
        <begin position="620"/>
        <end position="741"/>
    </location>
</feature>
<comment type="similarity">
    <text evidence="2">Belongs to the CpsD/CapB family.</text>
</comment>
<evidence type="ECO:0000313" key="20">
    <source>
        <dbReference type="EMBL" id="MBM6661302.1"/>
    </source>
</evidence>
<keyword evidence="10" id="KW-0418">Kinase</keyword>
<dbReference type="Pfam" id="PF02706">
    <property type="entry name" value="Wzz"/>
    <property type="match status" value="1"/>
</dbReference>
<name>A0A939B4R6_9BACT</name>
<proteinExistence type="inferred from homology"/>
<evidence type="ECO:0000256" key="9">
    <source>
        <dbReference type="ARBA" id="ARBA00022741"/>
    </source>
</evidence>
<dbReference type="CDD" id="cd05387">
    <property type="entry name" value="BY-kinase"/>
    <property type="match status" value="1"/>
</dbReference>
<dbReference type="InterPro" id="IPR005702">
    <property type="entry name" value="Wzc-like_C"/>
</dbReference>
<comment type="catalytic activity">
    <reaction evidence="15">
        <text>L-tyrosyl-[protein] + ATP = O-phospho-L-tyrosyl-[protein] + ADP + H(+)</text>
        <dbReference type="Rhea" id="RHEA:10596"/>
        <dbReference type="Rhea" id="RHEA-COMP:10136"/>
        <dbReference type="Rhea" id="RHEA-COMP:20101"/>
        <dbReference type="ChEBI" id="CHEBI:15378"/>
        <dbReference type="ChEBI" id="CHEBI:30616"/>
        <dbReference type="ChEBI" id="CHEBI:46858"/>
        <dbReference type="ChEBI" id="CHEBI:61978"/>
        <dbReference type="ChEBI" id="CHEBI:456216"/>
        <dbReference type="EC" id="2.7.10.2"/>
    </reaction>
</comment>
<evidence type="ECO:0000256" key="1">
    <source>
        <dbReference type="ARBA" id="ARBA00004429"/>
    </source>
</evidence>
<keyword evidence="21" id="KW-1185">Reference proteome</keyword>
<accession>A0A939B4R6</accession>
<dbReference type="AlphaFoldDB" id="A0A939B4R6"/>
<evidence type="ECO:0000256" key="5">
    <source>
        <dbReference type="ARBA" id="ARBA00022475"/>
    </source>
</evidence>
<keyword evidence="13 16" id="KW-0472">Membrane</keyword>
<dbReference type="GO" id="GO:0005524">
    <property type="term" value="F:ATP binding"/>
    <property type="evidence" value="ECO:0007669"/>
    <property type="project" value="UniProtKB-KW"/>
</dbReference>
<evidence type="ECO:0000256" key="6">
    <source>
        <dbReference type="ARBA" id="ARBA00022519"/>
    </source>
</evidence>
<dbReference type="InterPro" id="IPR027417">
    <property type="entry name" value="P-loop_NTPase"/>
</dbReference>
<comment type="caution">
    <text evidence="20">The sequence shown here is derived from an EMBL/GenBank/DDBJ whole genome shotgun (WGS) entry which is preliminary data.</text>
</comment>
<dbReference type="GO" id="GO:0005886">
    <property type="term" value="C:plasma membrane"/>
    <property type="evidence" value="ECO:0007669"/>
    <property type="project" value="UniProtKB-SubCell"/>
</dbReference>
<keyword evidence="14" id="KW-0829">Tyrosine-protein kinase</keyword>
<evidence type="ECO:0000313" key="21">
    <source>
        <dbReference type="Proteomes" id="UP000764045"/>
    </source>
</evidence>
<dbReference type="InterPro" id="IPR032807">
    <property type="entry name" value="GNVR"/>
</dbReference>
<gene>
    <name evidence="20" type="ORF">H6B30_05955</name>
</gene>
<dbReference type="EC" id="2.7.10.2" evidence="4"/>
<evidence type="ECO:0000256" key="10">
    <source>
        <dbReference type="ARBA" id="ARBA00022777"/>
    </source>
</evidence>
<dbReference type="Proteomes" id="UP000764045">
    <property type="component" value="Unassembled WGS sequence"/>
</dbReference>
<comment type="similarity">
    <text evidence="3">Belongs to the etk/wzc family.</text>
</comment>
<organism evidence="20 21">
    <name type="scientific">Marseilla massiliensis</name>
    <dbReference type="NCBI Taxonomy" id="1841864"/>
    <lineage>
        <taxon>Bacteria</taxon>
        <taxon>Pseudomonadati</taxon>
        <taxon>Bacteroidota</taxon>
        <taxon>Bacteroidia</taxon>
        <taxon>Bacteroidales</taxon>
        <taxon>Prevotellaceae</taxon>
        <taxon>Marseilla</taxon>
    </lineage>
</organism>
<dbReference type="EMBL" id="JACJJL010000007">
    <property type="protein sequence ID" value="MBM6661302.1"/>
    <property type="molecule type" value="Genomic_DNA"/>
</dbReference>
<evidence type="ECO:0000256" key="11">
    <source>
        <dbReference type="ARBA" id="ARBA00022840"/>
    </source>
</evidence>
<evidence type="ECO:0000256" key="14">
    <source>
        <dbReference type="ARBA" id="ARBA00023137"/>
    </source>
</evidence>
<dbReference type="Pfam" id="PF13807">
    <property type="entry name" value="GNVR"/>
    <property type="match status" value="1"/>
</dbReference>
<evidence type="ECO:0000259" key="19">
    <source>
        <dbReference type="Pfam" id="PF13807"/>
    </source>
</evidence>
<feature type="transmembrane region" description="Helical" evidence="16">
    <location>
        <begin position="30"/>
        <end position="48"/>
    </location>
</feature>
<feature type="transmembrane region" description="Helical" evidence="16">
    <location>
        <begin position="505"/>
        <end position="525"/>
    </location>
</feature>
<dbReference type="PANTHER" id="PTHR32309:SF13">
    <property type="entry name" value="FERRIC ENTEROBACTIN TRANSPORT PROTEIN FEPE"/>
    <property type="match status" value="1"/>
</dbReference>
<evidence type="ECO:0000259" key="18">
    <source>
        <dbReference type="Pfam" id="PF13614"/>
    </source>
</evidence>
<dbReference type="PANTHER" id="PTHR32309">
    <property type="entry name" value="TYROSINE-PROTEIN KINASE"/>
    <property type="match status" value="1"/>
</dbReference>
<dbReference type="InterPro" id="IPR050445">
    <property type="entry name" value="Bact_polysacc_biosynth/exp"/>
</dbReference>
<comment type="subcellular location">
    <subcellularLocation>
        <location evidence="1">Cell inner membrane</location>
        <topology evidence="1">Multi-pass membrane protein</topology>
    </subcellularLocation>
</comment>
<evidence type="ECO:0000256" key="8">
    <source>
        <dbReference type="ARBA" id="ARBA00022692"/>
    </source>
</evidence>
<keyword evidence="9" id="KW-0547">Nucleotide-binding</keyword>
<dbReference type="RefSeq" id="WP_205108869.1">
    <property type="nucleotide sequence ID" value="NZ_JACJJL010000007.1"/>
</dbReference>
<evidence type="ECO:0000256" key="7">
    <source>
        <dbReference type="ARBA" id="ARBA00022679"/>
    </source>
</evidence>
<feature type="domain" description="Tyrosine-protein kinase G-rich" evidence="19">
    <location>
        <begin position="446"/>
        <end position="524"/>
    </location>
</feature>
<sequence>MDELSRNNQMEDGGAQFGMRNLLILCLRRWRWYVVTVVVALAIAAFYVKTTPPMYKRDASIMVLDGRQESSALGKMLADFTDMGFSFSDKANVNNVIAAIQSPDVMREVVATLGIDVSYTSPGTFYDATLYGKTLPVTVKFRDIDEDETASMTLKLLGDGNVEMAGFAKNGKAVDSEPLQCRVGQTVHTPLGILTIAPTDYYAKAGGKGKRIDVRKSDLNSATGRFLGGLSVAIGDKKSTILNLSYTDLSTKRAEDILSAVVDTYNEVWVKNRSRVSNSTSRFIDERLAIIERELGNVDTDIANYKSKNLVPDVEMAYTLSMERADKNSATLLDLNTRLSVARYIRDYIADKANTNQLIPVDLGLENDKIDEQIKNYNAIQLERNQMIANSGRQNPLVHDMDKQLAQIRRAIIYSMDNMMMSLSTRISHLQNDEQKTNTNISANPTQAKFLLSVERQQKVKEALYLFLLQKREENELARAFNADNTQVIKSPTGSNAPISPKGSVIMLIGLVAGLALPTAVIYLLEVSNTTIRGRRDVEGSVTAPMLGELPRIGGGSRNVSQLKASFGIRQAVGGECRIVVEAGSRNSANEAFRIMRTNFEFMAASETAGSVTMFTSAASGTGKTFATANLAAVLVLGGKRVLAIDGDMRKGSLSGFVGNPNKGLAGYLAGTYADAAELVCPYAKCPGLDIMPVGTLPDNPTELLSSGRLEPFVDEMRRRYDYVLIDCPPVNVVADTAIIARNVDNTVFVLRAGMTDRSVLPDVEKLYLSARLRNMTLVINDVACTEEAFGTDTGYVYAGRHL</sequence>
<evidence type="ECO:0000256" key="2">
    <source>
        <dbReference type="ARBA" id="ARBA00007316"/>
    </source>
</evidence>
<keyword evidence="7 20" id="KW-0808">Transferase</keyword>
<keyword evidence="8 16" id="KW-0812">Transmembrane</keyword>
<evidence type="ECO:0000256" key="16">
    <source>
        <dbReference type="SAM" id="Phobius"/>
    </source>
</evidence>
<dbReference type="GO" id="GO:0004715">
    <property type="term" value="F:non-membrane spanning protein tyrosine kinase activity"/>
    <property type="evidence" value="ECO:0007669"/>
    <property type="project" value="UniProtKB-EC"/>
</dbReference>
<evidence type="ECO:0000256" key="12">
    <source>
        <dbReference type="ARBA" id="ARBA00022989"/>
    </source>
</evidence>
<dbReference type="SUPFAM" id="SSF52540">
    <property type="entry name" value="P-loop containing nucleoside triphosphate hydrolases"/>
    <property type="match status" value="1"/>
</dbReference>
<evidence type="ECO:0000259" key="17">
    <source>
        <dbReference type="Pfam" id="PF02706"/>
    </source>
</evidence>
<reference evidence="20 21" key="1">
    <citation type="journal article" date="2021" name="Sci. Rep.">
        <title>The distribution of antibiotic resistance genes in chicken gut microbiota commensals.</title>
        <authorList>
            <person name="Juricova H."/>
            <person name="Matiasovicova J."/>
            <person name="Kubasova T."/>
            <person name="Cejkova D."/>
            <person name="Rychlik I."/>
        </authorList>
    </citation>
    <scope>NUCLEOTIDE SEQUENCE [LARGE SCALE GENOMIC DNA]</scope>
    <source>
        <strain evidence="20 21">An819</strain>
    </source>
</reference>
<dbReference type="InterPro" id="IPR003856">
    <property type="entry name" value="LPS_length_determ_N"/>
</dbReference>
<dbReference type="Gene3D" id="3.40.50.300">
    <property type="entry name" value="P-loop containing nucleotide triphosphate hydrolases"/>
    <property type="match status" value="1"/>
</dbReference>
<dbReference type="NCBIfam" id="TIGR01007">
    <property type="entry name" value="eps_fam"/>
    <property type="match status" value="1"/>
</dbReference>
<keyword evidence="5" id="KW-1003">Cell membrane</keyword>
<evidence type="ECO:0000256" key="13">
    <source>
        <dbReference type="ARBA" id="ARBA00023136"/>
    </source>
</evidence>
<dbReference type="Pfam" id="PF13614">
    <property type="entry name" value="AAA_31"/>
    <property type="match status" value="1"/>
</dbReference>
<evidence type="ECO:0000256" key="15">
    <source>
        <dbReference type="ARBA" id="ARBA00051245"/>
    </source>
</evidence>